<gene>
    <name evidence="2" type="ORF">METZ01_LOCUS197274</name>
</gene>
<name>A0A382E137_9ZZZZ</name>
<protein>
    <submittedName>
        <fullName evidence="2">Uncharacterized protein</fullName>
    </submittedName>
</protein>
<reference evidence="2" key="1">
    <citation type="submission" date="2018-05" db="EMBL/GenBank/DDBJ databases">
        <authorList>
            <person name="Lanie J.A."/>
            <person name="Ng W.-L."/>
            <person name="Kazmierczak K.M."/>
            <person name="Andrzejewski T.M."/>
            <person name="Davidsen T.M."/>
            <person name="Wayne K.J."/>
            <person name="Tettelin H."/>
            <person name="Glass J.I."/>
            <person name="Rusch D."/>
            <person name="Podicherti R."/>
            <person name="Tsui H.-C.T."/>
            <person name="Winkler M.E."/>
        </authorList>
    </citation>
    <scope>NUCLEOTIDE SEQUENCE</scope>
</reference>
<evidence type="ECO:0000313" key="2">
    <source>
        <dbReference type="EMBL" id="SVB44420.1"/>
    </source>
</evidence>
<dbReference type="AlphaFoldDB" id="A0A382E137"/>
<dbReference type="PANTHER" id="PTHR33376:SF15">
    <property type="entry name" value="BLL6794 PROTEIN"/>
    <property type="match status" value="1"/>
</dbReference>
<accession>A0A382E137</accession>
<dbReference type="EMBL" id="UINC01042164">
    <property type="protein sequence ID" value="SVB44420.1"/>
    <property type="molecule type" value="Genomic_DNA"/>
</dbReference>
<dbReference type="InterPro" id="IPR038404">
    <property type="entry name" value="TRAP_DctP_sf"/>
</dbReference>
<dbReference type="Pfam" id="PF03480">
    <property type="entry name" value="DctP"/>
    <property type="match status" value="1"/>
</dbReference>
<dbReference type="Gene3D" id="3.40.190.170">
    <property type="entry name" value="Bacterial extracellular solute-binding protein, family 7"/>
    <property type="match status" value="1"/>
</dbReference>
<sequence>VAYWRVYAKHFANAGEAQGMKLLNVGVHGPGLIHNTKRPVLKMSDLKGLKLRVSGDNISELAKSMGATPIFASILKVHNMLSKGVADGVFLTYEGIKNFKLGKLVKFTTEPPGGLYATVFQMYMNEKVWDGISKRDQKLIESVSGEFGAQYIGDAWELADKNGIKHMKEMGIQMTPMPEPFVAKAKELWKPIQAKWMAKAKAKGVDGEAALAMMKAEIAKVEAGK</sequence>
<keyword evidence="1" id="KW-0732">Signal</keyword>
<feature type="non-terminal residue" evidence="2">
    <location>
        <position position="1"/>
    </location>
</feature>
<proteinExistence type="predicted"/>
<dbReference type="InterPro" id="IPR018389">
    <property type="entry name" value="DctP_fam"/>
</dbReference>
<evidence type="ECO:0000256" key="1">
    <source>
        <dbReference type="ARBA" id="ARBA00022729"/>
    </source>
</evidence>
<dbReference type="PANTHER" id="PTHR33376">
    <property type="match status" value="1"/>
</dbReference>
<dbReference type="GO" id="GO:0055085">
    <property type="term" value="P:transmembrane transport"/>
    <property type="evidence" value="ECO:0007669"/>
    <property type="project" value="InterPro"/>
</dbReference>
<dbReference type="NCBIfam" id="NF037995">
    <property type="entry name" value="TRAP_S1"/>
    <property type="match status" value="1"/>
</dbReference>
<organism evidence="2">
    <name type="scientific">marine metagenome</name>
    <dbReference type="NCBI Taxonomy" id="408172"/>
    <lineage>
        <taxon>unclassified sequences</taxon>
        <taxon>metagenomes</taxon>
        <taxon>ecological metagenomes</taxon>
    </lineage>
</organism>